<evidence type="ECO:0000259" key="14">
    <source>
        <dbReference type="Pfam" id="PF01529"/>
    </source>
</evidence>
<dbReference type="Proteomes" id="UP001175000">
    <property type="component" value="Unassembled WGS sequence"/>
</dbReference>
<feature type="region of interest" description="Disordered" evidence="13">
    <location>
        <begin position="124"/>
        <end position="146"/>
    </location>
</feature>
<keyword evidence="8 11" id="KW-0449">Lipoprotein</keyword>
<evidence type="ECO:0000256" key="7">
    <source>
        <dbReference type="ARBA" id="ARBA00023139"/>
    </source>
</evidence>
<organism evidence="15 16">
    <name type="scientific">Immersiella caudata</name>
    <dbReference type="NCBI Taxonomy" id="314043"/>
    <lineage>
        <taxon>Eukaryota</taxon>
        <taxon>Fungi</taxon>
        <taxon>Dikarya</taxon>
        <taxon>Ascomycota</taxon>
        <taxon>Pezizomycotina</taxon>
        <taxon>Sordariomycetes</taxon>
        <taxon>Sordariomycetidae</taxon>
        <taxon>Sordariales</taxon>
        <taxon>Lasiosphaeriaceae</taxon>
        <taxon>Immersiella</taxon>
    </lineage>
</organism>
<keyword evidence="6 11" id="KW-0472">Membrane</keyword>
<feature type="domain" description="Palmitoyltransferase DHHC" evidence="14">
    <location>
        <begin position="148"/>
        <end position="274"/>
    </location>
</feature>
<dbReference type="Pfam" id="PF01529">
    <property type="entry name" value="DHHC"/>
    <property type="match status" value="1"/>
</dbReference>
<keyword evidence="5 11" id="KW-1133">Transmembrane helix</keyword>
<dbReference type="GO" id="GO:0019706">
    <property type="term" value="F:protein-cysteine S-palmitoyltransferase activity"/>
    <property type="evidence" value="ECO:0007669"/>
    <property type="project" value="UniProtKB-UniRule"/>
</dbReference>
<feature type="transmembrane region" description="Helical" evidence="11 12">
    <location>
        <begin position="56"/>
        <end position="75"/>
    </location>
</feature>
<evidence type="ECO:0000313" key="15">
    <source>
        <dbReference type="EMBL" id="KAK0631742.1"/>
    </source>
</evidence>
<evidence type="ECO:0000256" key="2">
    <source>
        <dbReference type="ARBA" id="ARBA00022679"/>
    </source>
</evidence>
<keyword evidence="2 11" id="KW-0808">Transferase</keyword>
<comment type="caution">
    <text evidence="15">The sequence shown here is derived from an EMBL/GenBank/DDBJ whole genome shotgun (WGS) entry which is preliminary data.</text>
</comment>
<dbReference type="InterPro" id="IPR033682">
    <property type="entry name" value="PFA4"/>
</dbReference>
<comment type="catalytic activity">
    <reaction evidence="10 11 12">
        <text>L-cysteinyl-[protein] + hexadecanoyl-CoA = S-hexadecanoyl-L-cysteinyl-[protein] + CoA</text>
        <dbReference type="Rhea" id="RHEA:36683"/>
        <dbReference type="Rhea" id="RHEA-COMP:10131"/>
        <dbReference type="Rhea" id="RHEA-COMP:11032"/>
        <dbReference type="ChEBI" id="CHEBI:29950"/>
        <dbReference type="ChEBI" id="CHEBI:57287"/>
        <dbReference type="ChEBI" id="CHEBI:57379"/>
        <dbReference type="ChEBI" id="CHEBI:74151"/>
        <dbReference type="EC" id="2.3.1.225"/>
    </reaction>
</comment>
<dbReference type="PANTHER" id="PTHR12246">
    <property type="entry name" value="PALMITOYLTRANSFERASE ZDHHC16"/>
    <property type="match status" value="1"/>
</dbReference>
<dbReference type="InterPro" id="IPR039859">
    <property type="entry name" value="PFA4/ZDH16/20/ERF2-like"/>
</dbReference>
<feature type="active site" description="S-palmitoyl cysteine intermediate" evidence="11">
    <location>
        <position position="179"/>
    </location>
</feature>
<keyword evidence="4 11" id="KW-0256">Endoplasmic reticulum</keyword>
<proteinExistence type="inferred from homology"/>
<feature type="transmembrane region" description="Helical" evidence="11 12">
    <location>
        <begin position="197"/>
        <end position="216"/>
    </location>
</feature>
<dbReference type="AlphaFoldDB" id="A0AA39XD39"/>
<evidence type="ECO:0000256" key="11">
    <source>
        <dbReference type="HAMAP-Rule" id="MF_03199"/>
    </source>
</evidence>
<dbReference type="PROSITE" id="PS50216">
    <property type="entry name" value="DHHC"/>
    <property type="match status" value="1"/>
</dbReference>
<gene>
    <name evidence="11" type="primary">PFA4</name>
    <name evidence="15" type="ORF">B0T14DRAFT_502296</name>
</gene>
<evidence type="ECO:0000256" key="3">
    <source>
        <dbReference type="ARBA" id="ARBA00022692"/>
    </source>
</evidence>
<evidence type="ECO:0000313" key="16">
    <source>
        <dbReference type="Proteomes" id="UP001175000"/>
    </source>
</evidence>
<dbReference type="HAMAP" id="MF_03199">
    <property type="entry name" value="DHHC_PAT_PFA4"/>
    <property type="match status" value="1"/>
</dbReference>
<keyword evidence="9 11" id="KW-0012">Acyltransferase</keyword>
<protein>
    <recommendedName>
        <fullName evidence="11">Palmitoyltransferase PFA4</fullName>
        <ecNumber evidence="11">2.3.1.225</ecNumber>
    </recommendedName>
    <alternativeName>
        <fullName evidence="11">Protein S-acyltransferase</fullName>
        <shortName evidence="11">PAT</shortName>
    </alternativeName>
    <alternativeName>
        <fullName evidence="11">Protein fatty acyltransferase 4</fullName>
    </alternativeName>
</protein>
<evidence type="ECO:0000256" key="1">
    <source>
        <dbReference type="ARBA" id="ARBA00004141"/>
    </source>
</evidence>
<keyword evidence="7 11" id="KW-0564">Palmitate</keyword>
<evidence type="ECO:0000256" key="5">
    <source>
        <dbReference type="ARBA" id="ARBA00022989"/>
    </source>
</evidence>
<name>A0AA39XD39_9PEZI</name>
<evidence type="ECO:0000256" key="8">
    <source>
        <dbReference type="ARBA" id="ARBA00023288"/>
    </source>
</evidence>
<feature type="transmembrane region" description="Helical" evidence="11 12">
    <location>
        <begin position="95"/>
        <end position="110"/>
    </location>
</feature>
<evidence type="ECO:0000256" key="4">
    <source>
        <dbReference type="ARBA" id="ARBA00022824"/>
    </source>
</evidence>
<feature type="transmembrane region" description="Helical" evidence="11 12">
    <location>
        <begin position="236"/>
        <end position="258"/>
    </location>
</feature>
<comment type="function">
    <text evidence="11">Mediates the reversible addition of palmitate to target proteins, thereby regulating their membrane association and biological function.</text>
</comment>
<keyword evidence="3 11" id="KW-0812">Transmembrane</keyword>
<accession>A0AA39XD39</accession>
<comment type="similarity">
    <text evidence="11">Belongs to the DHHC palmitoyltransferase family. PFA4 subfamily.</text>
</comment>
<evidence type="ECO:0000256" key="13">
    <source>
        <dbReference type="SAM" id="MobiDB-lite"/>
    </source>
</evidence>
<feature type="compositionally biased region" description="Pro residues" evidence="13">
    <location>
        <begin position="131"/>
        <end position="144"/>
    </location>
</feature>
<comment type="domain">
    <text evidence="11 12">The DHHC domain is required for palmitoyltransferase activity.</text>
</comment>
<dbReference type="InterPro" id="IPR001594">
    <property type="entry name" value="Palmitoyltrfase_DHHC"/>
</dbReference>
<evidence type="ECO:0000256" key="10">
    <source>
        <dbReference type="ARBA" id="ARBA00048048"/>
    </source>
</evidence>
<comment type="subcellular location">
    <subcellularLocation>
        <location evidence="11">Endoplasmic reticulum membrane</location>
        <topology evidence="11">Multi-pass membrane protein</topology>
    </subcellularLocation>
    <subcellularLocation>
        <location evidence="1">Membrane</location>
        <topology evidence="1">Multi-pass membrane protein</topology>
    </subcellularLocation>
</comment>
<reference evidence="15" key="1">
    <citation type="submission" date="2023-06" db="EMBL/GenBank/DDBJ databases">
        <title>Genome-scale phylogeny and comparative genomics of the fungal order Sordariales.</title>
        <authorList>
            <consortium name="Lawrence Berkeley National Laboratory"/>
            <person name="Hensen N."/>
            <person name="Bonometti L."/>
            <person name="Westerberg I."/>
            <person name="Brannstrom I.O."/>
            <person name="Guillou S."/>
            <person name="Cros-Aarteil S."/>
            <person name="Calhoun S."/>
            <person name="Haridas S."/>
            <person name="Kuo A."/>
            <person name="Mondo S."/>
            <person name="Pangilinan J."/>
            <person name="Riley R."/>
            <person name="Labutti K."/>
            <person name="Andreopoulos B."/>
            <person name="Lipzen A."/>
            <person name="Chen C."/>
            <person name="Yanf M."/>
            <person name="Daum C."/>
            <person name="Ng V."/>
            <person name="Clum A."/>
            <person name="Steindorff A."/>
            <person name="Ohm R."/>
            <person name="Martin F."/>
            <person name="Silar P."/>
            <person name="Natvig D."/>
            <person name="Lalanne C."/>
            <person name="Gautier V."/>
            <person name="Ament-Velasquez S.L."/>
            <person name="Kruys A."/>
            <person name="Hutchinson M.I."/>
            <person name="Powell A.J."/>
            <person name="Barry K."/>
            <person name="Miller A.N."/>
            <person name="Grigoriev I.V."/>
            <person name="Debuchy R."/>
            <person name="Gladieux P."/>
            <person name="Thoren M.H."/>
            <person name="Johannesson H."/>
        </authorList>
    </citation>
    <scope>NUCLEOTIDE SEQUENCE</scope>
    <source>
        <strain evidence="15">CBS 606.72</strain>
    </source>
</reference>
<evidence type="ECO:0000256" key="9">
    <source>
        <dbReference type="ARBA" id="ARBA00023315"/>
    </source>
</evidence>
<evidence type="ECO:0000256" key="6">
    <source>
        <dbReference type="ARBA" id="ARBA00023136"/>
    </source>
</evidence>
<dbReference type="EC" id="2.3.1.225" evidence="11"/>
<dbReference type="EMBL" id="JAULSU010000001">
    <property type="protein sequence ID" value="KAK0631742.1"/>
    <property type="molecule type" value="Genomic_DNA"/>
</dbReference>
<keyword evidence="16" id="KW-1185">Reference proteome</keyword>
<evidence type="ECO:0000256" key="12">
    <source>
        <dbReference type="RuleBase" id="RU079119"/>
    </source>
</evidence>
<dbReference type="GO" id="GO:0005789">
    <property type="term" value="C:endoplasmic reticulum membrane"/>
    <property type="evidence" value="ECO:0007669"/>
    <property type="project" value="UniProtKB-SubCell"/>
</dbReference>
<sequence length="503" mass="56130">MPVFQATCLARKAFLFQTSSTSNLTDDPLYRPAKSGIHGSIAKMSGIKTGPATKGLQVFAIPGVCILIAFLGYYSQWLFNSSPDLLPGPLTTRESIIFNSLVATIWYTYYKACTVDPGRYTAITPQSPKSPGQPKPGSPAPAPGPSGTRWCKKCAAPKPPRAHHCRHCARCIPKMDHHCPWTGNCVSLQSFPYFFRFLLYTNLALLTLASHILTRLSVIWTDRHLPSYLGPTLPHLIALTLLSLVCLATLLALSILLFTTAKSWALNTTMIEDFEIERHDAFLSRIDSTTSPFWGPDGEASLLQSQLSRIEFPYDLGFYANLSQAMGTGNFLLWFFPFAGGPEINPAAPGRGPGWEWEENGFNDVSGLWPPPDPEKLRRQQSGWPGAASRVRAETEGDPFYGGGSAEDAKAAFAARQRADMERRQRQQQQQEERWEVLDELEEREYEGEVAWTNAEGDTLWDYGVDEEAEREELIPIGGEEEDEDVPIAELLRRRKVLVREDE</sequence>